<dbReference type="PANTHER" id="PTHR42755">
    <property type="entry name" value="3-DEOXY-MANNO-OCTULOSONATE CYTIDYLYLTRANSFERASE"/>
    <property type="match status" value="1"/>
</dbReference>
<dbReference type="Pfam" id="PF04413">
    <property type="entry name" value="Glycos_transf_N"/>
    <property type="match status" value="1"/>
</dbReference>
<evidence type="ECO:0000313" key="10">
    <source>
        <dbReference type="Proteomes" id="UP000308528"/>
    </source>
</evidence>
<dbReference type="SUPFAM" id="SSF53756">
    <property type="entry name" value="UDP-Glycosyltransferase/glycogen phosphorylase"/>
    <property type="match status" value="1"/>
</dbReference>
<dbReference type="RefSeq" id="WP_136457493.1">
    <property type="nucleotide sequence ID" value="NZ_SRSF01000002.1"/>
</dbReference>
<dbReference type="Gene3D" id="3.40.50.11720">
    <property type="entry name" value="3-Deoxy-D-manno-octulosonic-acid transferase, N-terminal domain"/>
    <property type="match status" value="1"/>
</dbReference>
<protein>
    <recommendedName>
        <fullName evidence="3">3-deoxy-D-manno-octulosonic acid transferase</fullName>
        <ecNumber evidence="2">2.4.99.12</ecNumber>
    </recommendedName>
    <alternativeName>
        <fullName evidence="5">Lipid IV(A) 3-deoxy-D-manno-octulosonic acid transferase</fullName>
    </alternativeName>
</protein>
<reference evidence="9 10" key="1">
    <citation type="submission" date="2019-04" db="EMBL/GenBank/DDBJ databases">
        <title>Lewinella litorea sp. nov., isolated from a marine sand.</title>
        <authorList>
            <person name="Yoon J.-H."/>
        </authorList>
    </citation>
    <scope>NUCLEOTIDE SEQUENCE [LARGE SCALE GENOMIC DNA]</scope>
    <source>
        <strain evidence="9 10">HSMS-39</strain>
    </source>
</reference>
<dbReference type="GO" id="GO:0009244">
    <property type="term" value="P:lipopolysaccharide core region biosynthetic process"/>
    <property type="evidence" value="ECO:0007669"/>
    <property type="project" value="UniProtKB-UniPathway"/>
</dbReference>
<dbReference type="InterPro" id="IPR039901">
    <property type="entry name" value="Kdotransferase"/>
</dbReference>
<evidence type="ECO:0000313" key="9">
    <source>
        <dbReference type="EMBL" id="THH40332.1"/>
    </source>
</evidence>
<keyword evidence="10" id="KW-1185">Reference proteome</keyword>
<dbReference type="EC" id="2.4.99.12" evidence="2"/>
<gene>
    <name evidence="9" type="ORF">E4021_06250</name>
</gene>
<dbReference type="PANTHER" id="PTHR42755:SF1">
    <property type="entry name" value="3-DEOXY-D-MANNO-OCTULOSONIC ACID TRANSFERASE, MITOCHONDRIAL-RELATED"/>
    <property type="match status" value="1"/>
</dbReference>
<evidence type="ECO:0000256" key="6">
    <source>
        <dbReference type="ARBA" id="ARBA00049183"/>
    </source>
</evidence>
<evidence type="ECO:0000256" key="4">
    <source>
        <dbReference type="ARBA" id="ARBA00022679"/>
    </source>
</evidence>
<comment type="caution">
    <text evidence="9">The sequence shown here is derived from an EMBL/GenBank/DDBJ whole genome shotgun (WGS) entry which is preliminary data.</text>
</comment>
<evidence type="ECO:0000256" key="7">
    <source>
        <dbReference type="PIRSR" id="PIRSR639901-1"/>
    </source>
</evidence>
<keyword evidence="4" id="KW-0808">Transferase</keyword>
<comment type="pathway">
    <text evidence="1">Bacterial outer membrane biogenesis; LPS core biosynthesis.</text>
</comment>
<dbReference type="EMBL" id="SRSF01000002">
    <property type="protein sequence ID" value="THH40332.1"/>
    <property type="molecule type" value="Genomic_DNA"/>
</dbReference>
<accession>A0A4S4NKN0</accession>
<feature type="domain" description="3-deoxy-D-manno-octulosonic-acid transferase N-terminal" evidence="8">
    <location>
        <begin position="47"/>
        <end position="208"/>
    </location>
</feature>
<evidence type="ECO:0000256" key="3">
    <source>
        <dbReference type="ARBA" id="ARBA00019077"/>
    </source>
</evidence>
<dbReference type="InterPro" id="IPR038107">
    <property type="entry name" value="Glycos_transf_N_sf"/>
</dbReference>
<evidence type="ECO:0000259" key="8">
    <source>
        <dbReference type="Pfam" id="PF04413"/>
    </source>
</evidence>
<dbReference type="GO" id="GO:0043842">
    <property type="term" value="F:Kdo transferase activity"/>
    <property type="evidence" value="ECO:0007669"/>
    <property type="project" value="UniProtKB-EC"/>
</dbReference>
<feature type="active site" description="Proton acceptor" evidence="7">
    <location>
        <position position="62"/>
    </location>
</feature>
<organism evidence="9 10">
    <name type="scientific">Neolewinella litorea</name>
    <dbReference type="NCBI Taxonomy" id="2562452"/>
    <lineage>
        <taxon>Bacteria</taxon>
        <taxon>Pseudomonadati</taxon>
        <taxon>Bacteroidota</taxon>
        <taxon>Saprospiria</taxon>
        <taxon>Saprospirales</taxon>
        <taxon>Lewinellaceae</taxon>
        <taxon>Neolewinella</taxon>
    </lineage>
</organism>
<dbReference type="InterPro" id="IPR007507">
    <property type="entry name" value="Glycos_transf_N"/>
</dbReference>
<proteinExistence type="predicted"/>
<dbReference type="OrthoDB" id="9789797at2"/>
<dbReference type="UniPathway" id="UPA00958"/>
<evidence type="ECO:0000256" key="5">
    <source>
        <dbReference type="ARBA" id="ARBA00031445"/>
    </source>
</evidence>
<name>A0A4S4NKN0_9BACT</name>
<evidence type="ECO:0000256" key="1">
    <source>
        <dbReference type="ARBA" id="ARBA00004713"/>
    </source>
</evidence>
<evidence type="ECO:0000256" key="2">
    <source>
        <dbReference type="ARBA" id="ARBA00012621"/>
    </source>
</evidence>
<dbReference type="GO" id="GO:0009245">
    <property type="term" value="P:lipid A biosynthetic process"/>
    <property type="evidence" value="ECO:0007669"/>
    <property type="project" value="TreeGrafter"/>
</dbReference>
<dbReference type="GO" id="GO:0005886">
    <property type="term" value="C:plasma membrane"/>
    <property type="evidence" value="ECO:0007669"/>
    <property type="project" value="TreeGrafter"/>
</dbReference>
<dbReference type="Proteomes" id="UP000308528">
    <property type="component" value="Unassembled WGS sequence"/>
</dbReference>
<comment type="catalytic activity">
    <reaction evidence="6">
        <text>lipid IVA (E. coli) + CMP-3-deoxy-beta-D-manno-octulosonate = alpha-Kdo-(2-&gt;6)-lipid IVA (E. coli) + CMP + H(+)</text>
        <dbReference type="Rhea" id="RHEA:28066"/>
        <dbReference type="ChEBI" id="CHEBI:15378"/>
        <dbReference type="ChEBI" id="CHEBI:58603"/>
        <dbReference type="ChEBI" id="CHEBI:60364"/>
        <dbReference type="ChEBI" id="CHEBI:60377"/>
        <dbReference type="ChEBI" id="CHEBI:85987"/>
        <dbReference type="EC" id="2.4.99.12"/>
    </reaction>
</comment>
<dbReference type="AlphaFoldDB" id="A0A4S4NKN0"/>
<sequence length="681" mass="75039">MEWLYRTGVGAYHLAIRAAARLGNDQARQWVQGRTRDVRADIEALHAANRPILWLHAASLGEFEQGLPVLTELRKQRPEWAVVVTFFSPSGYARRQDTEHADLVAYLPKDSPRAAREWVSLLRPRLAIFVKYEFWYYHLRALHRAAVPTFLVAGSFRPGQLFFRRYGTWSRRMLDCFTHLFVQTEADRGMLAGIGYQNVSVTGDPRMDRTAELAATPFVDDRLAAFSSGQRVLLAGSVWPADVSIIQAAWPKLKSQWRLVLAPHQMKEEEIATWQEAFDADRYTGPDRGRSVMILDTVGILSRAYRYGTAAYVGGAFGSGLHNTLEPLSYGLPVIFGPRYAKFPEASSALARGGAFSVSSPEDFTGVVERFTDEQSYAESRAAQLAYREANRGAGRRTVAMLLRLLLLLLISLPAGAQTWTAAERLLSALDGTFAKCNLMVAVSGAEWRSGLCLTVAELGPGGTVSLDVPLQAGRKYVFVGSAEDSARDIDLLLRDTRGRIVDEDTEVDKTPVVEFFADSTAVYTLQLQLISTTDTSAFVSLGLLQTGGTPLPDSEYRTVSRQFAAAAGAVRAAGGARRFGSALNQWSVLGYLLGDENGATLENLHLPAGRHFFAAAAGENVQNLDLYLATDDYRILRSDADPDPYPMIEYDTSEPATFQLRTELVKSRGNALVLLGLFSQ</sequence>
<dbReference type="Gene3D" id="3.40.50.2000">
    <property type="entry name" value="Glycogen Phosphorylase B"/>
    <property type="match status" value="1"/>
</dbReference>